<dbReference type="GO" id="GO:0005829">
    <property type="term" value="C:cytosol"/>
    <property type="evidence" value="ECO:0007669"/>
    <property type="project" value="TreeGrafter"/>
</dbReference>
<reference evidence="3 4" key="1">
    <citation type="submission" date="2019-04" db="EMBL/GenBank/DDBJ databases">
        <title>Genome sequencing of Clostridium botulinum Groups I-IV and Clostridium butyricum.</title>
        <authorList>
            <person name="Brunt J."/>
            <person name="Van Vliet A.H.M."/>
            <person name="Stringer S.C."/>
            <person name="Carter A.T."/>
            <person name="Peck M.W."/>
        </authorList>
    </citation>
    <scope>NUCLEOTIDE SEQUENCE [LARGE SCALE GENOMIC DNA]</scope>
    <source>
        <strain evidence="3 4">IFR 18/094</strain>
    </source>
</reference>
<proteinExistence type="predicted"/>
<dbReference type="Gene3D" id="2.60.120.10">
    <property type="entry name" value="Jelly Rolls"/>
    <property type="match status" value="1"/>
</dbReference>
<dbReference type="PANTHER" id="PTHR46797:SF2">
    <property type="entry name" value="TRANSCRIPTIONAL REGULATOR"/>
    <property type="match status" value="1"/>
</dbReference>
<dbReference type="GO" id="GO:0003700">
    <property type="term" value="F:DNA-binding transcription factor activity"/>
    <property type="evidence" value="ECO:0007669"/>
    <property type="project" value="TreeGrafter"/>
</dbReference>
<organism evidence="3 4">
    <name type="scientific">Clostridium niameyense</name>
    <dbReference type="NCBI Taxonomy" id="1622073"/>
    <lineage>
        <taxon>Bacteria</taxon>
        <taxon>Bacillati</taxon>
        <taxon>Bacillota</taxon>
        <taxon>Clostridia</taxon>
        <taxon>Eubacteriales</taxon>
        <taxon>Clostridiaceae</taxon>
        <taxon>Clostridium</taxon>
    </lineage>
</organism>
<dbReference type="AlphaFoldDB" id="A0A6M0RBD0"/>
<dbReference type="EMBL" id="SXDP01000004">
    <property type="protein sequence ID" value="NEZ46869.1"/>
    <property type="molecule type" value="Genomic_DNA"/>
</dbReference>
<dbReference type="InterPro" id="IPR014710">
    <property type="entry name" value="RmlC-like_jellyroll"/>
</dbReference>
<dbReference type="InterPro" id="IPR001387">
    <property type="entry name" value="Cro/C1-type_HTH"/>
</dbReference>
<dbReference type="SUPFAM" id="SSF47413">
    <property type="entry name" value="lambda repressor-like DNA-binding domains"/>
    <property type="match status" value="1"/>
</dbReference>
<dbReference type="Pfam" id="PF01381">
    <property type="entry name" value="HTH_3"/>
    <property type="match status" value="1"/>
</dbReference>
<evidence type="ECO:0000256" key="1">
    <source>
        <dbReference type="ARBA" id="ARBA00023125"/>
    </source>
</evidence>
<gene>
    <name evidence="3" type="ORF">FDF74_06530</name>
</gene>
<dbReference type="InterPro" id="IPR013096">
    <property type="entry name" value="Cupin_2"/>
</dbReference>
<dbReference type="CDD" id="cd00093">
    <property type="entry name" value="HTH_XRE"/>
    <property type="match status" value="1"/>
</dbReference>
<name>A0A6M0RBD0_9CLOT</name>
<dbReference type="OrthoDB" id="9814553at2"/>
<comment type="caution">
    <text evidence="3">The sequence shown here is derived from an EMBL/GenBank/DDBJ whole genome shotgun (WGS) entry which is preliminary data.</text>
</comment>
<dbReference type="SUPFAM" id="SSF51182">
    <property type="entry name" value="RmlC-like cupins"/>
    <property type="match status" value="1"/>
</dbReference>
<feature type="domain" description="HTH cro/C1-type" evidence="2">
    <location>
        <begin position="7"/>
        <end position="61"/>
    </location>
</feature>
<dbReference type="CDD" id="cd02209">
    <property type="entry name" value="cupin_XRE_C"/>
    <property type="match status" value="1"/>
</dbReference>
<evidence type="ECO:0000313" key="4">
    <source>
        <dbReference type="Proteomes" id="UP000473885"/>
    </source>
</evidence>
<dbReference type="InterPro" id="IPR011051">
    <property type="entry name" value="RmlC_Cupin_sf"/>
</dbReference>
<dbReference type="Pfam" id="PF07883">
    <property type="entry name" value="Cupin_2"/>
    <property type="match status" value="1"/>
</dbReference>
<accession>A0A6M0RBD0</accession>
<dbReference type="Gene3D" id="1.10.260.40">
    <property type="entry name" value="lambda repressor-like DNA-binding domains"/>
    <property type="match status" value="1"/>
</dbReference>
<protein>
    <submittedName>
        <fullName evidence="3">Helix-turn-helix domain-containing protein</fullName>
    </submittedName>
</protein>
<keyword evidence="1" id="KW-0238">DNA-binding</keyword>
<evidence type="ECO:0000313" key="3">
    <source>
        <dbReference type="EMBL" id="NEZ46869.1"/>
    </source>
</evidence>
<dbReference type="SMART" id="SM00530">
    <property type="entry name" value="HTH_XRE"/>
    <property type="match status" value="1"/>
</dbReference>
<sequence length="177" mass="20506">MDLGEKIKYYRKKKGLTIKELSELTDLSIGFISNLERDLNSPSVSNLQQICEVLDINLMEILNSNNDRQYIVLKNNRKEIFSTEDNKIQFEMLTSGNKELNGIAITIEGNTDYNDTSWGHNYDELGVVVRGCLEIQLDSETYTLYEGDSIYINKFTPHKYKNPSHETNITYWFSIKT</sequence>
<dbReference type="Proteomes" id="UP000473885">
    <property type="component" value="Unassembled WGS sequence"/>
</dbReference>
<dbReference type="InterPro" id="IPR050807">
    <property type="entry name" value="TransReg_Diox_bact_type"/>
</dbReference>
<dbReference type="PANTHER" id="PTHR46797">
    <property type="entry name" value="HTH-TYPE TRANSCRIPTIONAL REGULATOR"/>
    <property type="match status" value="1"/>
</dbReference>
<dbReference type="GO" id="GO:0003677">
    <property type="term" value="F:DNA binding"/>
    <property type="evidence" value="ECO:0007669"/>
    <property type="project" value="UniProtKB-KW"/>
</dbReference>
<dbReference type="PROSITE" id="PS50943">
    <property type="entry name" value="HTH_CROC1"/>
    <property type="match status" value="1"/>
</dbReference>
<keyword evidence="4" id="KW-1185">Reference proteome</keyword>
<dbReference type="RefSeq" id="WP_050607833.1">
    <property type="nucleotide sequence ID" value="NZ_CABKUB010000006.1"/>
</dbReference>
<evidence type="ECO:0000259" key="2">
    <source>
        <dbReference type="PROSITE" id="PS50943"/>
    </source>
</evidence>
<dbReference type="InterPro" id="IPR010982">
    <property type="entry name" value="Lambda_DNA-bd_dom_sf"/>
</dbReference>